<accession>A0A8H5BKR6</accession>
<comment type="caution">
    <text evidence="2">The sequence shown here is derived from an EMBL/GenBank/DDBJ whole genome shotgun (WGS) entry which is preliminary data.</text>
</comment>
<dbReference type="AlphaFoldDB" id="A0A8H5BKR6"/>
<feature type="region of interest" description="Disordered" evidence="1">
    <location>
        <begin position="1"/>
        <end position="73"/>
    </location>
</feature>
<evidence type="ECO:0000313" key="3">
    <source>
        <dbReference type="Proteomes" id="UP000541558"/>
    </source>
</evidence>
<dbReference type="EMBL" id="JAACJK010000164">
    <property type="protein sequence ID" value="KAF5324918.1"/>
    <property type="molecule type" value="Genomic_DNA"/>
</dbReference>
<organism evidence="2 3">
    <name type="scientific">Ephemerocybe angulata</name>
    <dbReference type="NCBI Taxonomy" id="980116"/>
    <lineage>
        <taxon>Eukaryota</taxon>
        <taxon>Fungi</taxon>
        <taxon>Dikarya</taxon>
        <taxon>Basidiomycota</taxon>
        <taxon>Agaricomycotina</taxon>
        <taxon>Agaricomycetes</taxon>
        <taxon>Agaricomycetidae</taxon>
        <taxon>Agaricales</taxon>
        <taxon>Agaricineae</taxon>
        <taxon>Psathyrellaceae</taxon>
        <taxon>Ephemerocybe</taxon>
    </lineage>
</organism>
<dbReference type="Proteomes" id="UP000541558">
    <property type="component" value="Unassembled WGS sequence"/>
</dbReference>
<sequence length="206" mass="22087">MGSASSKASRVFPKRSPAPWAGARTAGPSETAPIPPTQGTPSGTEGELRGSGSAKASAQRTAEIEKDAGDPDFLTALNRLGPVRVDHGMETVRTRQAAQMNETTRLFQSRAASEDEASSQRPSHNHLYAGALHELLNARKSARTRADLENLAKEYGMDAQKLESLARVVNAPSVDSRLNVKVVDKNADERTIMTAVWVNPPLQTST</sequence>
<protein>
    <submittedName>
        <fullName evidence="2">Uncharacterized protein</fullName>
    </submittedName>
</protein>
<gene>
    <name evidence="2" type="ORF">D9611_004373</name>
</gene>
<keyword evidence="3" id="KW-1185">Reference proteome</keyword>
<name>A0A8H5BKR6_9AGAR</name>
<evidence type="ECO:0000313" key="2">
    <source>
        <dbReference type="EMBL" id="KAF5324918.1"/>
    </source>
</evidence>
<proteinExistence type="predicted"/>
<reference evidence="2 3" key="1">
    <citation type="journal article" date="2020" name="ISME J.">
        <title>Uncovering the hidden diversity of litter-decomposition mechanisms in mushroom-forming fungi.</title>
        <authorList>
            <person name="Floudas D."/>
            <person name="Bentzer J."/>
            <person name="Ahren D."/>
            <person name="Johansson T."/>
            <person name="Persson P."/>
            <person name="Tunlid A."/>
        </authorList>
    </citation>
    <scope>NUCLEOTIDE SEQUENCE [LARGE SCALE GENOMIC DNA]</scope>
    <source>
        <strain evidence="2 3">CBS 175.51</strain>
    </source>
</reference>
<dbReference type="OrthoDB" id="4085451at2759"/>
<evidence type="ECO:0000256" key="1">
    <source>
        <dbReference type="SAM" id="MobiDB-lite"/>
    </source>
</evidence>